<evidence type="ECO:0000313" key="5">
    <source>
        <dbReference type="Proteomes" id="UP000000268"/>
    </source>
</evidence>
<keyword evidence="5" id="KW-1185">Reference proteome</keyword>
<dbReference type="PANTHER" id="PTHR30061">
    <property type="entry name" value="MALTOSE-BINDING PERIPLASMIC PROTEIN"/>
    <property type="match status" value="1"/>
</dbReference>
<dbReference type="GO" id="GO:0015768">
    <property type="term" value="P:maltose transport"/>
    <property type="evidence" value="ECO:0007669"/>
    <property type="project" value="TreeGrafter"/>
</dbReference>
<keyword evidence="3" id="KW-0732">Signal</keyword>
<gene>
    <name evidence="4" type="ordered locus">AM1_5303</name>
</gene>
<evidence type="ECO:0000256" key="3">
    <source>
        <dbReference type="ARBA" id="ARBA00022729"/>
    </source>
</evidence>
<reference evidence="4 5" key="1">
    <citation type="journal article" date="2008" name="Proc. Natl. Acad. Sci. U.S.A.">
        <title>Niche adaptation and genome expansion in the chlorophyll d-producing cyanobacterium Acaryochloris marina.</title>
        <authorList>
            <person name="Swingley W.D."/>
            <person name="Chen M."/>
            <person name="Cheung P.C."/>
            <person name="Conrad A.L."/>
            <person name="Dejesa L.C."/>
            <person name="Hao J."/>
            <person name="Honchak B.M."/>
            <person name="Karbach L.E."/>
            <person name="Kurdoglu A."/>
            <person name="Lahiri S."/>
            <person name="Mastrian S.D."/>
            <person name="Miyashita H."/>
            <person name="Page L."/>
            <person name="Ramakrishna P."/>
            <person name="Satoh S."/>
            <person name="Sattley W.M."/>
            <person name="Shimada Y."/>
            <person name="Taylor H.L."/>
            <person name="Tomo T."/>
            <person name="Tsuchiya T."/>
            <person name="Wang Z.T."/>
            <person name="Raymond J."/>
            <person name="Mimuro M."/>
            <person name="Blankenship R.E."/>
            <person name="Touchman J.W."/>
        </authorList>
    </citation>
    <scope>NUCLEOTIDE SEQUENCE [LARGE SCALE GENOMIC DNA]</scope>
    <source>
        <strain evidence="5">MBIC 11017</strain>
    </source>
</reference>
<protein>
    <submittedName>
        <fullName evidence="4">Sugar ABC transporter, periplasmic sugar-binding protein, putative</fullName>
    </submittedName>
</protein>
<dbReference type="HOGENOM" id="CLU_031285_9_1_3"/>
<comment type="similarity">
    <text evidence="1">Belongs to the bacterial solute-binding protein 1 family.</text>
</comment>
<organism evidence="4 5">
    <name type="scientific">Acaryochloris marina (strain MBIC 11017)</name>
    <dbReference type="NCBI Taxonomy" id="329726"/>
    <lineage>
        <taxon>Bacteria</taxon>
        <taxon>Bacillati</taxon>
        <taxon>Cyanobacteriota</taxon>
        <taxon>Cyanophyceae</taxon>
        <taxon>Acaryochloridales</taxon>
        <taxon>Acaryochloridaceae</taxon>
        <taxon>Acaryochloris</taxon>
    </lineage>
</organism>
<proteinExistence type="inferred from homology"/>
<dbReference type="PANTHER" id="PTHR30061:SF50">
    <property type="entry name" value="MALTOSE_MALTODEXTRIN-BINDING PERIPLASMIC PROTEIN"/>
    <property type="match status" value="1"/>
</dbReference>
<dbReference type="SUPFAM" id="SSF53850">
    <property type="entry name" value="Periplasmic binding protein-like II"/>
    <property type="match status" value="1"/>
</dbReference>
<evidence type="ECO:0000256" key="1">
    <source>
        <dbReference type="ARBA" id="ARBA00008520"/>
    </source>
</evidence>
<dbReference type="RefSeq" id="WP_012165514.1">
    <property type="nucleotide sequence ID" value="NC_009925.1"/>
</dbReference>
<name>B0CAR1_ACAM1</name>
<accession>B0CAR1</accession>
<dbReference type="eggNOG" id="COG1653">
    <property type="taxonomic scope" value="Bacteria"/>
</dbReference>
<dbReference type="AlphaFoldDB" id="B0CAR1"/>
<keyword evidence="2" id="KW-0813">Transport</keyword>
<sequence>MAKRFWLGIAAVQVLALGLLYFTWPPVVLTLLVPEDEAQAWKPLIQKFEAKHPKTKISLITTKNLGGFLSKQLKEGSCLPQGSPDLVYIDVIWVPEFAVRGCLQDLSGRFDTEMRSQFTPQAVKDGEYFGKSYRIPLRSDMGMLYYRSDLLAQAGYQKPPQTFTDLMKISQTLKQKQLVEWGFLWQGDQYEGKIATFVEILAGHGGYWIDEETRQVGLDQPEAIQAVQFLRNTLTSKVSPTSVLTYSEAESLAQFRTGKSMFLRHWPRAKLFLAKDKMVKSVPMQLQVQGHSGGPCNGSWGLGIAKKTQHSDQAWRAIRFFTSEKSQRQFTQATQFIPSHKAVLKQGSPEVQEAITKVIYRPRIPEYDQASEILQTALSQALNPDTSDQAVEEIMEKATSETDQLLNPPS</sequence>
<dbReference type="KEGG" id="amr:AM1_5303"/>
<dbReference type="GO" id="GO:0055052">
    <property type="term" value="C:ATP-binding cassette (ABC) transporter complex, substrate-binding subunit-containing"/>
    <property type="evidence" value="ECO:0007669"/>
    <property type="project" value="TreeGrafter"/>
</dbReference>
<dbReference type="STRING" id="329726.AM1_5303"/>
<dbReference type="Pfam" id="PF01547">
    <property type="entry name" value="SBP_bac_1"/>
    <property type="match status" value="1"/>
</dbReference>
<dbReference type="Proteomes" id="UP000000268">
    <property type="component" value="Chromosome"/>
</dbReference>
<dbReference type="InterPro" id="IPR006059">
    <property type="entry name" value="SBP"/>
</dbReference>
<dbReference type="EMBL" id="CP000828">
    <property type="protein sequence ID" value="ABW30262.1"/>
    <property type="molecule type" value="Genomic_DNA"/>
</dbReference>
<dbReference type="GO" id="GO:0042956">
    <property type="term" value="P:maltodextrin transmembrane transport"/>
    <property type="evidence" value="ECO:0007669"/>
    <property type="project" value="TreeGrafter"/>
</dbReference>
<dbReference type="GO" id="GO:1901982">
    <property type="term" value="F:maltose binding"/>
    <property type="evidence" value="ECO:0007669"/>
    <property type="project" value="TreeGrafter"/>
</dbReference>
<dbReference type="Gene3D" id="3.40.190.10">
    <property type="entry name" value="Periplasmic binding protein-like II"/>
    <property type="match status" value="2"/>
</dbReference>
<dbReference type="OrthoDB" id="9808332at2"/>
<evidence type="ECO:0000256" key="2">
    <source>
        <dbReference type="ARBA" id="ARBA00022448"/>
    </source>
</evidence>
<evidence type="ECO:0000313" key="4">
    <source>
        <dbReference type="EMBL" id="ABW30262.1"/>
    </source>
</evidence>